<dbReference type="InterPro" id="IPR001789">
    <property type="entry name" value="Sig_transdc_resp-reg_receiver"/>
</dbReference>
<evidence type="ECO:0000256" key="1">
    <source>
        <dbReference type="PROSITE-ProRule" id="PRU00169"/>
    </source>
</evidence>
<evidence type="ECO:0000313" key="3">
    <source>
        <dbReference type="EMBL" id="AVE08151.1"/>
    </source>
</evidence>
<keyword evidence="1" id="KW-0597">Phosphoprotein</keyword>
<dbReference type="AlphaFoldDB" id="A0A2L1JI43"/>
<reference evidence="3 4" key="1">
    <citation type="submission" date="2017-12" db="EMBL/GenBank/DDBJ databases">
        <title>Genome sequence of Pseudomonas palleroniana MAB3.</title>
        <authorList>
            <person name="Nascimento F.X."/>
        </authorList>
    </citation>
    <scope>NUCLEOTIDE SEQUENCE [LARGE SCALE GENOMIC DNA]</scope>
    <source>
        <strain evidence="3 4">MAB3</strain>
    </source>
</reference>
<dbReference type="SMART" id="SM00448">
    <property type="entry name" value="REC"/>
    <property type="match status" value="1"/>
</dbReference>
<dbReference type="SUPFAM" id="SSF52172">
    <property type="entry name" value="CheY-like"/>
    <property type="match status" value="1"/>
</dbReference>
<dbReference type="PROSITE" id="PS50110">
    <property type="entry name" value="RESPONSE_REGULATORY"/>
    <property type="match status" value="1"/>
</dbReference>
<name>A0A2L1JI43_9PSED</name>
<dbReference type="EMBL" id="CP025494">
    <property type="protein sequence ID" value="AVE08151.1"/>
    <property type="molecule type" value="Genomic_DNA"/>
</dbReference>
<dbReference type="Proteomes" id="UP000237830">
    <property type="component" value="Chromosome"/>
</dbReference>
<dbReference type="RefSeq" id="WP_104996015.1">
    <property type="nucleotide sequence ID" value="NZ_CP025494.1"/>
</dbReference>
<evidence type="ECO:0000313" key="4">
    <source>
        <dbReference type="Proteomes" id="UP000237830"/>
    </source>
</evidence>
<evidence type="ECO:0000259" key="2">
    <source>
        <dbReference type="PROSITE" id="PS50110"/>
    </source>
</evidence>
<dbReference type="InterPro" id="IPR011006">
    <property type="entry name" value="CheY-like_superfamily"/>
</dbReference>
<feature type="modified residue" description="4-aspartylphosphate" evidence="1">
    <location>
        <position position="65"/>
    </location>
</feature>
<protein>
    <submittedName>
        <fullName evidence="3">Response regulator</fullName>
    </submittedName>
</protein>
<gene>
    <name evidence="3" type="ORF">CYL20_27585</name>
</gene>
<proteinExistence type="predicted"/>
<feature type="domain" description="Response regulatory" evidence="2">
    <location>
        <begin position="14"/>
        <end position="127"/>
    </location>
</feature>
<accession>A0A2L1JI43</accession>
<dbReference type="Pfam" id="PF00072">
    <property type="entry name" value="Response_reg"/>
    <property type="match status" value="1"/>
</dbReference>
<dbReference type="Gene3D" id="3.40.50.2300">
    <property type="match status" value="1"/>
</dbReference>
<dbReference type="GO" id="GO:0000160">
    <property type="term" value="P:phosphorelay signal transduction system"/>
    <property type="evidence" value="ECO:0007669"/>
    <property type="project" value="InterPro"/>
</dbReference>
<sequence length="136" mass="14754">MNEECEKPSPLSEPVIVVEDDQIIRGLMIDILSEIGLRSLGFDSADGALILMLSTPHTYPLVIADHGLPGKLKGSDFIAVVKARWPSTATILTSGYSLDPTIVPPSTTYLEKPWSMDELVTAVANSLHTDPPRPKM</sequence>
<organism evidence="3 4">
    <name type="scientific">Pseudomonas palleroniana</name>
    <dbReference type="NCBI Taxonomy" id="191390"/>
    <lineage>
        <taxon>Bacteria</taxon>
        <taxon>Pseudomonadati</taxon>
        <taxon>Pseudomonadota</taxon>
        <taxon>Gammaproteobacteria</taxon>
        <taxon>Pseudomonadales</taxon>
        <taxon>Pseudomonadaceae</taxon>
        <taxon>Pseudomonas</taxon>
    </lineage>
</organism>